<dbReference type="GO" id="GO:0048472">
    <property type="term" value="F:threonine-phosphate decarboxylase activity"/>
    <property type="evidence" value="ECO:0007669"/>
    <property type="project" value="InterPro"/>
</dbReference>
<evidence type="ECO:0000256" key="7">
    <source>
        <dbReference type="ARBA" id="ARBA00022989"/>
    </source>
</evidence>
<comment type="subcellular location">
    <subcellularLocation>
        <location evidence="1">Cell membrane</location>
        <topology evidence="1">Multi-pass membrane protein</topology>
    </subcellularLocation>
</comment>
<evidence type="ECO:0000256" key="1">
    <source>
        <dbReference type="ARBA" id="ARBA00004651"/>
    </source>
</evidence>
<feature type="transmembrane region" description="Helical" evidence="9">
    <location>
        <begin position="60"/>
        <end position="85"/>
    </location>
</feature>
<dbReference type="Proteomes" id="UP000184268">
    <property type="component" value="Unassembled WGS sequence"/>
</dbReference>
<evidence type="ECO:0000256" key="9">
    <source>
        <dbReference type="SAM" id="Phobius"/>
    </source>
</evidence>
<feature type="transmembrane region" description="Helical" evidence="9">
    <location>
        <begin position="159"/>
        <end position="180"/>
    </location>
</feature>
<keyword evidence="11" id="KW-1185">Reference proteome</keyword>
<reference evidence="10 11" key="1">
    <citation type="submission" date="2016-11" db="EMBL/GenBank/DDBJ databases">
        <authorList>
            <person name="Jaros S."/>
            <person name="Januszkiewicz K."/>
            <person name="Wedrychowicz H."/>
        </authorList>
    </citation>
    <scope>NUCLEOTIDE SEQUENCE [LARGE SCALE GENOMIC DNA]</scope>
    <source>
        <strain evidence="10 11">DSM 16917</strain>
    </source>
</reference>
<dbReference type="PANTHER" id="PTHR34308:SF1">
    <property type="entry name" value="COBALAMIN BIOSYNTHESIS PROTEIN CBIB"/>
    <property type="match status" value="1"/>
</dbReference>
<dbReference type="AlphaFoldDB" id="A0A1M5X2M6"/>
<comment type="pathway">
    <text evidence="2">Cofactor biosynthesis; adenosylcobalamin biosynthesis.</text>
</comment>
<evidence type="ECO:0000256" key="2">
    <source>
        <dbReference type="ARBA" id="ARBA00004953"/>
    </source>
</evidence>
<dbReference type="InterPro" id="IPR004485">
    <property type="entry name" value="Cobalamin_biosynth_CobD/CbiB"/>
</dbReference>
<gene>
    <name evidence="10" type="ORF">SAMN02745129_3152</name>
</gene>
<comment type="similarity">
    <text evidence="3">Belongs to the CobD/CbiB family.</text>
</comment>
<dbReference type="OrthoDB" id="6397034at2"/>
<dbReference type="PANTHER" id="PTHR34308">
    <property type="entry name" value="COBALAMIN BIOSYNTHESIS PROTEIN CBIB"/>
    <property type="match status" value="1"/>
</dbReference>
<protein>
    <submittedName>
        <fullName evidence="10">Adenosylcobinamide-phosphate synthase</fullName>
    </submittedName>
</protein>
<keyword evidence="4" id="KW-1003">Cell membrane</keyword>
<dbReference type="GO" id="GO:0005886">
    <property type="term" value="C:plasma membrane"/>
    <property type="evidence" value="ECO:0007669"/>
    <property type="project" value="UniProtKB-SubCell"/>
</dbReference>
<dbReference type="GO" id="GO:0009236">
    <property type="term" value="P:cobalamin biosynthetic process"/>
    <property type="evidence" value="ECO:0007669"/>
    <property type="project" value="UniProtKB-UniPathway"/>
</dbReference>
<dbReference type="Pfam" id="PF03186">
    <property type="entry name" value="CobD_Cbib"/>
    <property type="match status" value="1"/>
</dbReference>
<dbReference type="STRING" id="299255.SAMN02745129_3152"/>
<dbReference type="EMBL" id="FQXG01000005">
    <property type="protein sequence ID" value="SHH93754.1"/>
    <property type="molecule type" value="Genomic_DNA"/>
</dbReference>
<keyword evidence="6 9" id="KW-0812">Transmembrane</keyword>
<accession>A0A1M5X2M6</accession>
<feature type="transmembrane region" description="Helical" evidence="9">
    <location>
        <begin position="6"/>
        <end position="27"/>
    </location>
</feature>
<evidence type="ECO:0000256" key="6">
    <source>
        <dbReference type="ARBA" id="ARBA00022692"/>
    </source>
</evidence>
<evidence type="ECO:0000256" key="4">
    <source>
        <dbReference type="ARBA" id="ARBA00022475"/>
    </source>
</evidence>
<evidence type="ECO:0000313" key="10">
    <source>
        <dbReference type="EMBL" id="SHH93754.1"/>
    </source>
</evidence>
<feature type="transmembrane region" description="Helical" evidence="9">
    <location>
        <begin position="296"/>
        <end position="317"/>
    </location>
</feature>
<evidence type="ECO:0000256" key="8">
    <source>
        <dbReference type="ARBA" id="ARBA00023136"/>
    </source>
</evidence>
<dbReference type="UniPathway" id="UPA00148"/>
<name>A0A1M5X2M6_9GAMM</name>
<proteinExistence type="inferred from homology"/>
<evidence type="ECO:0000256" key="3">
    <source>
        <dbReference type="ARBA" id="ARBA00006263"/>
    </source>
</evidence>
<feature type="transmembrane region" description="Helical" evidence="9">
    <location>
        <begin position="201"/>
        <end position="223"/>
    </location>
</feature>
<keyword evidence="5" id="KW-0169">Cobalamin biosynthesis</keyword>
<evidence type="ECO:0000256" key="5">
    <source>
        <dbReference type="ARBA" id="ARBA00022573"/>
    </source>
</evidence>
<evidence type="ECO:0000313" key="11">
    <source>
        <dbReference type="Proteomes" id="UP000184268"/>
    </source>
</evidence>
<sequence length="321" mass="35869">MAQLGPFAPMLMPPLLLAVAYLMALLIPERFRPRRYLAPIAETLARKTHKPQRSPQQQRIAGTLASLIVLLPCLLATALILNVAAYPLPFELALLAWLMPGIALGQDSVRLAAELQAGHKEQARGLLSHWTIRDTQSLSELGLTKAGIETQLAHSQSQLFTVLFWYCIGGIYLTLLAWLCQELARAWHRNRPQMAPYAQPVSTLATVLAWPVNGLLALTLSLYGSPFAVWRARHQLTGDWQSRSQQWPQLSLAFSLGRQLGGPWQIEGQRLLRPRLGPASAPQSQDVLRTRRLLSFASWLWLALIFLLGAALALVWYHTIY</sequence>
<dbReference type="RefSeq" id="WP_067661152.1">
    <property type="nucleotide sequence ID" value="NZ_FQXG01000005.1"/>
</dbReference>
<keyword evidence="7 9" id="KW-1133">Transmembrane helix</keyword>
<keyword evidence="8 9" id="KW-0472">Membrane</keyword>
<organism evidence="10 11">
    <name type="scientific">Ferrimonas marina</name>
    <dbReference type="NCBI Taxonomy" id="299255"/>
    <lineage>
        <taxon>Bacteria</taxon>
        <taxon>Pseudomonadati</taxon>
        <taxon>Pseudomonadota</taxon>
        <taxon>Gammaproteobacteria</taxon>
        <taxon>Alteromonadales</taxon>
        <taxon>Ferrimonadaceae</taxon>
        <taxon>Ferrimonas</taxon>
    </lineage>
</organism>